<dbReference type="InterPro" id="IPR019894">
    <property type="entry name" value="Patatin-related_protein"/>
</dbReference>
<keyword evidence="1 2" id="KW-0443">Lipid metabolism</keyword>
<organism evidence="5 6">
    <name type="scientific">Novosphingobium sediminis</name>
    <dbReference type="NCBI Taxonomy" id="707214"/>
    <lineage>
        <taxon>Bacteria</taxon>
        <taxon>Pseudomonadati</taxon>
        <taxon>Pseudomonadota</taxon>
        <taxon>Alphaproteobacteria</taxon>
        <taxon>Sphingomonadales</taxon>
        <taxon>Sphingomonadaceae</taxon>
        <taxon>Novosphingobium</taxon>
    </lineage>
</organism>
<name>A0A512AM72_9SPHN</name>
<keyword evidence="2" id="KW-0442">Lipid degradation</keyword>
<dbReference type="PROSITE" id="PS51635">
    <property type="entry name" value="PNPLA"/>
    <property type="match status" value="1"/>
</dbReference>
<feature type="transmembrane region" description="Helical" evidence="3">
    <location>
        <begin position="12"/>
        <end position="30"/>
    </location>
</feature>
<reference evidence="5 6" key="1">
    <citation type="submission" date="2019-07" db="EMBL/GenBank/DDBJ databases">
        <title>Whole genome shotgun sequence of Novosphingobium sediminis NBRC 106119.</title>
        <authorList>
            <person name="Hosoyama A."/>
            <person name="Uohara A."/>
            <person name="Ohji S."/>
            <person name="Ichikawa N."/>
        </authorList>
    </citation>
    <scope>NUCLEOTIDE SEQUENCE [LARGE SCALE GENOMIC DNA]</scope>
    <source>
        <strain evidence="5 6">NBRC 106119</strain>
    </source>
</reference>
<evidence type="ECO:0000313" key="6">
    <source>
        <dbReference type="Proteomes" id="UP000321464"/>
    </source>
</evidence>
<dbReference type="InterPro" id="IPR016035">
    <property type="entry name" value="Acyl_Trfase/lysoPLipase"/>
</dbReference>
<evidence type="ECO:0000259" key="4">
    <source>
        <dbReference type="PROSITE" id="PS51635"/>
    </source>
</evidence>
<feature type="short sequence motif" description="GXSXG" evidence="2">
    <location>
        <begin position="81"/>
        <end position="85"/>
    </location>
</feature>
<sequence>MLRAMREKELRLALVCYGGISLAVYMHGVTKEIWYATRASRAFHDEAPASAGAEGVYRRLLELLVTTRDLRLRILPDIISGASAGGINGVFLAQALASGQSLEPLTRLWLERADVEVLLDPDARPWSRFAKFWAQPLVWFLLKRPGNVVSRTVGSATTRKEVRLKLSHLIRARWFAPPFSGIGFSHLLAEALDAMGETGGNTAPLLPAGHPLDLLVTATDFNGHLEDLRLNSPPVVEESEHRLAIGFRRNCASGAGEDIAERAELVFAARSTASFPGAFPPLMLAEMDQLTHERNLAWHGREAFLKRVMPSRWKRGQLAEVALVDGAVLVNRPFAPAMAVLRDRPAQREVDRRFVYIDPSPARVEMHEHMARSVGFFSAIFGSLSSIPREQPIRDNLEALEAQSRERARLRMIVDTLRGEIDTAVERLFGYTFFFDQPNLKRLTAWRAKAQQAAAEQAGFAFHGYAQVKLAGVVTALAQVVEEAMIEAPPRGSVEAELWAHLATLGFDRLAQAKGGATAEAIAFFRAHDLGFRVRRLKLLARRLTQDWDDAEGISPAEREAARDMVYRAQALYQAKQTAAGLGDDFAEVAAGALARPAAILAEIAGRRDLTSIDLAVDAMIVEGLGAMSKPLRRRFLYAYLGFPFYDVATLPLLQGEGMGEFDPVKVDRISPEDAASIRSGGTLACLKGIEFFHFGAFFARAYRENDYLWGRLHGAERTVDLIASTAEPPLPPGVIRAFKRDAFLAILEEERTRLTAEPGLVDGVIAEVQAMFAGG</sequence>
<keyword evidence="6" id="KW-1185">Reference proteome</keyword>
<dbReference type="Pfam" id="PF01734">
    <property type="entry name" value="Patatin"/>
    <property type="match status" value="1"/>
</dbReference>
<feature type="active site" description="Proton acceptor" evidence="2">
    <location>
        <position position="325"/>
    </location>
</feature>
<keyword evidence="3" id="KW-1133">Transmembrane helix</keyword>
<dbReference type="InterPro" id="IPR024282">
    <property type="entry name" value="DUF3376"/>
</dbReference>
<dbReference type="InterPro" id="IPR002641">
    <property type="entry name" value="PNPLA_dom"/>
</dbReference>
<comment type="caution">
    <text evidence="5">The sequence shown here is derived from an EMBL/GenBank/DDBJ whole genome shotgun (WGS) entry which is preliminary data.</text>
</comment>
<evidence type="ECO:0000256" key="2">
    <source>
        <dbReference type="PROSITE-ProRule" id="PRU01161"/>
    </source>
</evidence>
<dbReference type="AlphaFoldDB" id="A0A512AM72"/>
<proteinExistence type="predicted"/>
<feature type="short sequence motif" description="DGA/G" evidence="2">
    <location>
        <begin position="325"/>
        <end position="327"/>
    </location>
</feature>
<accession>A0A512AM72</accession>
<protein>
    <recommendedName>
        <fullName evidence="4">PNPLA domain-containing protein</fullName>
    </recommendedName>
</protein>
<evidence type="ECO:0000256" key="3">
    <source>
        <dbReference type="SAM" id="Phobius"/>
    </source>
</evidence>
<evidence type="ECO:0000256" key="1">
    <source>
        <dbReference type="ARBA" id="ARBA00023098"/>
    </source>
</evidence>
<dbReference type="Proteomes" id="UP000321464">
    <property type="component" value="Unassembled WGS sequence"/>
</dbReference>
<comment type="caution">
    <text evidence="2">Lacks conserved residue(s) required for the propagation of feature annotation.</text>
</comment>
<dbReference type="GO" id="GO:0016787">
    <property type="term" value="F:hydrolase activity"/>
    <property type="evidence" value="ECO:0007669"/>
    <property type="project" value="UniProtKB-UniRule"/>
</dbReference>
<evidence type="ECO:0000313" key="5">
    <source>
        <dbReference type="EMBL" id="GEO00717.1"/>
    </source>
</evidence>
<gene>
    <name evidence="5" type="ORF">NSE01_25490</name>
</gene>
<dbReference type="Gene3D" id="3.40.1090.10">
    <property type="entry name" value="Cytosolic phospholipase A2 catalytic domain"/>
    <property type="match status" value="1"/>
</dbReference>
<keyword evidence="3" id="KW-0472">Membrane</keyword>
<feature type="domain" description="PNPLA" evidence="4">
    <location>
        <begin position="14"/>
        <end position="338"/>
    </location>
</feature>
<dbReference type="EMBL" id="BJYR01000016">
    <property type="protein sequence ID" value="GEO00717.1"/>
    <property type="molecule type" value="Genomic_DNA"/>
</dbReference>
<feature type="active site" description="Nucleophile" evidence="2">
    <location>
        <position position="83"/>
    </location>
</feature>
<dbReference type="NCBIfam" id="TIGR03607">
    <property type="entry name" value="patatin-like protein"/>
    <property type="match status" value="1"/>
</dbReference>
<keyword evidence="3" id="KW-0812">Transmembrane</keyword>
<dbReference type="GO" id="GO:0016042">
    <property type="term" value="P:lipid catabolic process"/>
    <property type="evidence" value="ECO:0007669"/>
    <property type="project" value="UniProtKB-UniRule"/>
</dbReference>
<dbReference type="SUPFAM" id="SSF52151">
    <property type="entry name" value="FabD/lysophospholipase-like"/>
    <property type="match status" value="1"/>
</dbReference>
<dbReference type="Pfam" id="PF11856">
    <property type="entry name" value="DUF3376"/>
    <property type="match status" value="1"/>
</dbReference>
<keyword evidence="2" id="KW-0378">Hydrolase</keyword>